<evidence type="ECO:0000256" key="7">
    <source>
        <dbReference type="SAM" id="Phobius"/>
    </source>
</evidence>
<dbReference type="RefSeq" id="XP_006813412.1">
    <property type="nucleotide sequence ID" value="XM_006813349.1"/>
</dbReference>
<feature type="transmembrane region" description="Helical" evidence="7">
    <location>
        <begin position="682"/>
        <end position="703"/>
    </location>
</feature>
<evidence type="ECO:0000256" key="2">
    <source>
        <dbReference type="ARBA" id="ARBA00022559"/>
    </source>
</evidence>
<dbReference type="SUPFAM" id="SSF63380">
    <property type="entry name" value="Riboflavin synthase domain-like"/>
    <property type="match status" value="1"/>
</dbReference>
<feature type="transmembrane region" description="Helical" evidence="7">
    <location>
        <begin position="791"/>
        <end position="810"/>
    </location>
</feature>
<dbReference type="PANTHER" id="PTHR11475:SF144">
    <property type="entry name" value="NAD(P)H OXIDASE (H2O2-FORMING)"/>
    <property type="match status" value="1"/>
</dbReference>
<dbReference type="Proteomes" id="UP000694865">
    <property type="component" value="Unplaced"/>
</dbReference>
<gene>
    <name evidence="11" type="primary">LOC102804119</name>
</gene>
<feature type="signal peptide" evidence="8">
    <location>
        <begin position="1"/>
        <end position="21"/>
    </location>
</feature>
<feature type="domain" description="FAD-binding FR-type" evidence="9">
    <location>
        <begin position="818"/>
        <end position="951"/>
    </location>
</feature>
<dbReference type="PANTHER" id="PTHR11475">
    <property type="entry name" value="OXIDASE/PEROXIDASE"/>
    <property type="match status" value="1"/>
</dbReference>
<feature type="transmembrane region" description="Helical" evidence="7">
    <location>
        <begin position="730"/>
        <end position="756"/>
    </location>
</feature>
<name>A0ABM0M071_SACKO</name>
<reference evidence="11" key="1">
    <citation type="submission" date="2025-08" db="UniProtKB">
        <authorList>
            <consortium name="RefSeq"/>
        </authorList>
    </citation>
    <scope>IDENTIFICATION</scope>
    <source>
        <tissue evidence="11">Testes</tissue>
    </source>
</reference>
<feature type="coiled-coil region" evidence="6">
    <location>
        <begin position="975"/>
        <end position="1037"/>
    </location>
</feature>
<keyword evidence="6" id="KW-0175">Coiled coil</keyword>
<organism evidence="10 11">
    <name type="scientific">Saccoglossus kowalevskii</name>
    <name type="common">Acorn worm</name>
    <dbReference type="NCBI Taxonomy" id="10224"/>
    <lineage>
        <taxon>Eukaryota</taxon>
        <taxon>Metazoa</taxon>
        <taxon>Hemichordata</taxon>
        <taxon>Enteropneusta</taxon>
        <taxon>Harrimaniidae</taxon>
        <taxon>Saccoglossus</taxon>
    </lineage>
</organism>
<dbReference type="InterPro" id="IPR013112">
    <property type="entry name" value="FAD-bd_8"/>
</dbReference>
<proteinExistence type="predicted"/>
<evidence type="ECO:0000313" key="11">
    <source>
        <dbReference type="RefSeq" id="XP_006813412.1"/>
    </source>
</evidence>
<evidence type="ECO:0000259" key="9">
    <source>
        <dbReference type="PROSITE" id="PS51384"/>
    </source>
</evidence>
<evidence type="ECO:0000313" key="10">
    <source>
        <dbReference type="Proteomes" id="UP000694865"/>
    </source>
</evidence>
<evidence type="ECO:0000256" key="6">
    <source>
        <dbReference type="SAM" id="Coils"/>
    </source>
</evidence>
<evidence type="ECO:0000256" key="4">
    <source>
        <dbReference type="ARBA" id="ARBA00022989"/>
    </source>
</evidence>
<feature type="chain" id="PRO_5047393512" evidence="8">
    <location>
        <begin position="22"/>
        <end position="1059"/>
    </location>
</feature>
<evidence type="ECO:0000256" key="5">
    <source>
        <dbReference type="ARBA" id="ARBA00023136"/>
    </source>
</evidence>
<protein>
    <submittedName>
        <fullName evidence="11">Dual oxidase 2-like</fullName>
    </submittedName>
</protein>
<dbReference type="GeneID" id="102804119"/>
<dbReference type="InterPro" id="IPR017927">
    <property type="entry name" value="FAD-bd_FR_type"/>
</dbReference>
<dbReference type="PROSITE" id="PS51384">
    <property type="entry name" value="FAD_FR"/>
    <property type="match status" value="1"/>
</dbReference>
<evidence type="ECO:0000256" key="3">
    <source>
        <dbReference type="ARBA" id="ARBA00022692"/>
    </source>
</evidence>
<feature type="non-terminal residue" evidence="11">
    <location>
        <position position="1059"/>
    </location>
</feature>
<keyword evidence="5 7" id="KW-0472">Membrane</keyword>
<keyword evidence="2" id="KW-0575">Peroxidase</keyword>
<dbReference type="InterPro" id="IPR010255">
    <property type="entry name" value="Haem_peroxidase_sf"/>
</dbReference>
<dbReference type="Pfam" id="PF08022">
    <property type="entry name" value="FAD_binding_8"/>
    <property type="match status" value="1"/>
</dbReference>
<dbReference type="SUPFAM" id="SSF48113">
    <property type="entry name" value="Heme-dependent peroxidases"/>
    <property type="match status" value="1"/>
</dbReference>
<keyword evidence="3 7" id="KW-0812">Transmembrane</keyword>
<dbReference type="InterPro" id="IPR017938">
    <property type="entry name" value="Riboflavin_synthase-like_b-brl"/>
</dbReference>
<dbReference type="PROSITE" id="PS50292">
    <property type="entry name" value="PEROXIDASE_3"/>
    <property type="match status" value="1"/>
</dbReference>
<feature type="transmembrane region" description="Helical" evidence="7">
    <location>
        <begin position="952"/>
        <end position="971"/>
    </location>
</feature>
<feature type="transmembrane region" description="Helical" evidence="7">
    <location>
        <begin position="591"/>
        <end position="610"/>
    </location>
</feature>
<accession>A0ABM0M071</accession>
<keyword evidence="4 7" id="KW-1133">Transmembrane helix</keyword>
<feature type="transmembrane region" description="Helical" evidence="7">
    <location>
        <begin position="768"/>
        <end position="785"/>
    </location>
</feature>
<dbReference type="PRINTS" id="PR00457">
    <property type="entry name" value="ANPEROXIDASE"/>
</dbReference>
<keyword evidence="2" id="KW-0560">Oxidoreductase</keyword>
<dbReference type="InterPro" id="IPR019791">
    <property type="entry name" value="Haem_peroxidase_animal"/>
</dbReference>
<dbReference type="SFLD" id="SFLDG01169">
    <property type="entry name" value="NADPH_oxidase_subgroup_(NOX)"/>
    <property type="match status" value="2"/>
</dbReference>
<evidence type="ECO:0000256" key="8">
    <source>
        <dbReference type="SAM" id="SignalP"/>
    </source>
</evidence>
<evidence type="ECO:0000256" key="1">
    <source>
        <dbReference type="ARBA" id="ARBA00004141"/>
    </source>
</evidence>
<dbReference type="InterPro" id="IPR013130">
    <property type="entry name" value="Fe3_Rdtase_TM_dom"/>
</dbReference>
<dbReference type="Gene3D" id="2.40.30.10">
    <property type="entry name" value="Translation factors"/>
    <property type="match status" value="1"/>
</dbReference>
<dbReference type="InterPro" id="IPR037120">
    <property type="entry name" value="Haem_peroxidase_sf_animal"/>
</dbReference>
<keyword evidence="10" id="KW-1185">Reference proteome</keyword>
<comment type="subcellular location">
    <subcellularLocation>
        <location evidence="1">Membrane</location>
        <topology evidence="1">Multi-pass membrane protein</topology>
    </subcellularLocation>
</comment>
<dbReference type="Pfam" id="PF03098">
    <property type="entry name" value="An_peroxidase"/>
    <property type="match status" value="1"/>
</dbReference>
<dbReference type="Pfam" id="PF01794">
    <property type="entry name" value="Ferric_reduct"/>
    <property type="match status" value="1"/>
</dbReference>
<keyword evidence="8" id="KW-0732">Signal</keyword>
<sequence length="1059" mass="122322">MMTQCVTCIVLFVGLIGSVHCQTSTVDTPTTRQTDESIYSERHVEYAGYDGWYNNRAHPEWGAVEMPLTRRLPSAYKDGVYMPIDDERPNPLTISEETMKGPTGKGSLLNRTALMVFFGQQVVEEILDAQRPGCPPEYYNIEVPDDHPLYEKGYRVMPFVRSRYDMGNTGFSPNNPRQQLNEITPYIDGGLMYGTSKAWADALRSFEGGRLAKSEIGNFPAENDIGLPMANPPAPADHKLKDAKRFFKLGNPRGNENPFLLTFGILWFRWHNYLADDIAAKHPSWSDERIFNEARKWVIATHQKIVLYDWLPAFLNLNESRVTELRDNYAYSSAIHPGVTHVFQSAAMRIGHTLVPPGVFRRNSSCDFRKTTIKSNLVPNYQGGHEGVRTCNSFWNPQLPILETDIDEFLMGMASQICEREDNIITEDLRGKVFGPLEFSRRDLMALNIQRGRDHGLPDYNTARREYNLAERANFRDINPNLPDDIVERLAKVHDDDITKLDIWTGGLMETDINGPGELFHTIILDQFIRIRDGDRFWYENRKNNLFTEQEIAEINSITLYDIIVKTSSSISEDDIQKDKFNAFKRYIENYRMHIFWMTLYLLVLLGIFIERAYYYSVEREHAGLRRIAGYGVTVTRGAASAQMFTYSTLLVTMCRNTITFLRDTVLNRYIPFDSAITFHKVVAMLALFFTLLHTIGHSINFYHISSQPANDLTCYFREFKHLSHELPKFHYWCWETITGLTGVALLLLVFIMYVFATQYARRHVFTWFWNTHQLYVLLYLLMILHGCGRLVQFPIFYLFFVGPAVLFTFDKLISISRKKSEIAVVKAELLPSEVTSLVFKRPIGFEYKSGQWVRIACIVLGDNEYHPFTLTSAPHEEHLMLHIRAVGPWTTNIRQTYDPNVVRDHPFPKRKQQVCLLQRMRRSVTHQHNMPEDCKMASNNRGMRGTRSPPFVVVGLLVVISILAFNYWTVSSRNKDLIQQAARFEQEYEALVMKKGALEKRNDVISGDLQGANHKLLDQQKMHSSLQERITRMEEDDSELRKLNEKLTVDAQECKQAM</sequence>
<dbReference type="Gene3D" id="1.10.640.10">
    <property type="entry name" value="Haem peroxidase domain superfamily, animal type"/>
    <property type="match status" value="1"/>
</dbReference>
<dbReference type="CDD" id="cd09820">
    <property type="entry name" value="dual_peroxidase_like"/>
    <property type="match status" value="1"/>
</dbReference>
<dbReference type="InterPro" id="IPR034821">
    <property type="entry name" value="DUOX_peroxidase"/>
</dbReference>